<dbReference type="NCBIfam" id="NF033516">
    <property type="entry name" value="transpos_IS3"/>
    <property type="match status" value="1"/>
</dbReference>
<dbReference type="Gene3D" id="3.30.420.10">
    <property type="entry name" value="Ribonuclease H-like superfamily/Ribonuclease H"/>
    <property type="match status" value="1"/>
</dbReference>
<sequence>MKYAWIQQHTQAFSIDSMCRFMQVSRSAYYAWRHRPQTTIEKEDIELTTTIHSIFKKSRATYGTRRIKKALFDQKRHVSRRRISRLMDQANLACKTKRKFKATTDSKHNKPISPNLLDREFTVSQPDQVYVGDITYIHTQEGWLYLAVVIDLYSRLIVGWSMAEHMRAKLVNDALLMAFWKRKPAKGLLWHSDRGSQYASDSHRALLKEFGVCQSMSRKGNCWDNAVSESFFHTLKTELIHHQTYQTRSAAKQAVFEYIEVFYNRERMHSANGYVSPLDYELQHIAA</sequence>
<dbReference type="AlphaFoldDB" id="A0A177LR77"/>
<name>A0A177LR77_METMH</name>
<comment type="caution">
    <text evidence="2">The sequence shown here is derived from an EMBL/GenBank/DDBJ whole genome shotgun (WGS) entry which is preliminary data.</text>
</comment>
<dbReference type="InterPro" id="IPR036397">
    <property type="entry name" value="RNaseH_sf"/>
</dbReference>
<reference evidence="2 3" key="1">
    <citation type="submission" date="2016-03" db="EMBL/GenBank/DDBJ databases">
        <authorList>
            <person name="Ploux O."/>
        </authorList>
    </citation>
    <scope>NUCLEOTIDE SEQUENCE [LARGE SCALE GENOMIC DNA]</scope>
    <source>
        <strain evidence="2 3">R-45371</strain>
    </source>
</reference>
<proteinExistence type="predicted"/>
<evidence type="ECO:0000259" key="1">
    <source>
        <dbReference type="PROSITE" id="PS50994"/>
    </source>
</evidence>
<dbReference type="EMBL" id="LUUH01000120">
    <property type="protein sequence ID" value="OAH96006.1"/>
    <property type="molecule type" value="Genomic_DNA"/>
</dbReference>
<dbReference type="InterPro" id="IPR050900">
    <property type="entry name" value="Transposase_IS3/IS150/IS904"/>
</dbReference>
<dbReference type="Pfam" id="PF00665">
    <property type="entry name" value="rve"/>
    <property type="match status" value="1"/>
</dbReference>
<dbReference type="InterPro" id="IPR001584">
    <property type="entry name" value="Integrase_cat-core"/>
</dbReference>
<gene>
    <name evidence="2" type="ORF">A1353_24375</name>
</gene>
<dbReference type="Proteomes" id="UP000077763">
    <property type="component" value="Unassembled WGS sequence"/>
</dbReference>
<dbReference type="InterPro" id="IPR048020">
    <property type="entry name" value="Transpos_IS3"/>
</dbReference>
<dbReference type="Pfam" id="PF13333">
    <property type="entry name" value="rve_2"/>
    <property type="match status" value="1"/>
</dbReference>
<dbReference type="GO" id="GO:0015074">
    <property type="term" value="P:DNA integration"/>
    <property type="evidence" value="ECO:0007669"/>
    <property type="project" value="InterPro"/>
</dbReference>
<dbReference type="PANTHER" id="PTHR46889:SF4">
    <property type="entry name" value="TRANSPOSASE INSO FOR INSERTION SEQUENCE ELEMENT IS911B-RELATED"/>
    <property type="match status" value="1"/>
</dbReference>
<dbReference type="InterPro" id="IPR012337">
    <property type="entry name" value="RNaseH-like_sf"/>
</dbReference>
<protein>
    <submittedName>
        <fullName evidence="2">Transposase</fullName>
    </submittedName>
</protein>
<feature type="domain" description="Integrase catalytic" evidence="1">
    <location>
        <begin position="122"/>
        <end position="285"/>
    </location>
</feature>
<evidence type="ECO:0000313" key="3">
    <source>
        <dbReference type="Proteomes" id="UP000077763"/>
    </source>
</evidence>
<dbReference type="Pfam" id="PF13276">
    <property type="entry name" value="HTH_21"/>
    <property type="match status" value="1"/>
</dbReference>
<dbReference type="PROSITE" id="PS50994">
    <property type="entry name" value="INTEGRASE"/>
    <property type="match status" value="1"/>
</dbReference>
<dbReference type="PANTHER" id="PTHR46889">
    <property type="entry name" value="TRANSPOSASE INSF FOR INSERTION SEQUENCE IS3B-RELATED"/>
    <property type="match status" value="1"/>
</dbReference>
<organism evidence="2 3">
    <name type="scientific">Methylomonas methanica</name>
    <dbReference type="NCBI Taxonomy" id="421"/>
    <lineage>
        <taxon>Bacteria</taxon>
        <taxon>Pseudomonadati</taxon>
        <taxon>Pseudomonadota</taxon>
        <taxon>Gammaproteobacteria</taxon>
        <taxon>Methylococcales</taxon>
        <taxon>Methylococcaceae</taxon>
        <taxon>Methylomonas</taxon>
    </lineage>
</organism>
<dbReference type="InterPro" id="IPR025948">
    <property type="entry name" value="HTH-like_dom"/>
</dbReference>
<dbReference type="SUPFAM" id="SSF53098">
    <property type="entry name" value="Ribonuclease H-like"/>
    <property type="match status" value="1"/>
</dbReference>
<dbReference type="GO" id="GO:0003676">
    <property type="term" value="F:nucleic acid binding"/>
    <property type="evidence" value="ECO:0007669"/>
    <property type="project" value="InterPro"/>
</dbReference>
<evidence type="ECO:0000313" key="2">
    <source>
        <dbReference type="EMBL" id="OAH96006.1"/>
    </source>
</evidence>
<accession>A0A177LR77</accession>